<feature type="compositionally biased region" description="Basic and acidic residues" evidence="2">
    <location>
        <begin position="72"/>
        <end position="81"/>
    </location>
</feature>
<keyword evidence="1" id="KW-0175">Coiled coil</keyword>
<sequence>MEEGEEGAEKKFLVLLMGKKKIASSGFGDASVLRRSSRETSSRKQAVSSSVSSRKAKRIEKRTSPSSSPVKNKLEKIEKQMRSNPVRMSDRGKQLVDIPSISSTKEKTEKNSKHCAVDVNEDKKTDQDPNVGSKKRKRLTAIRYKASFKPQRLRIESDDDEGPKVEDKSTQARTSKNEDVDKELKSQNSLRVQITPDSDGDHNVVNLIDLDHTEHGDCSETKSLVCKSIESGDVDKQIGGIVSLSNRDIENCDNYMFHTSSCRIEHDLDNHKELDTCHKEDASRKSKDVFEKIKREWDEKRANLKNEYKLDECFIHAIYHNPSIRSEKLKTLQKEFANDMEELERLWGIRFEDLKATMLQAESQVAADNDASLHGSHTGSPEVALILPGNPIEMQIHDKFGSHTYEKEVADATVSSEPFGEGPALQLDDDMEVDVAEKVEFSHHIMTCAKDMVPDVKSGDTEMLDGDYDKENDEDGSIGLNTSHIIEDCHETVDDVAPEIEYAKMEMPAGACNKEKPDVGDVLPHDDPSDMLSPSKPLLGPFCEETTLTMPQSEENLEENPAAAETPHGGYQPRLATSVAPIPLVNSLNMFDNLVNEFSSQMPSQTNPLQAELERLYTVKDNVTKFHQQTKQRLNSECEKEIAEIVAQIRLKFEAKHQEADAAYNIKKMELETNINKVIMNNELADAFRSKYQDLNPSGHPGIFTWKIIHDKTQTNNRVWRGSTRVNLVEIEQVNSIK</sequence>
<name>A0A5N6P2R5_9ASTR</name>
<evidence type="ECO:0000256" key="2">
    <source>
        <dbReference type="SAM" id="MobiDB-lite"/>
    </source>
</evidence>
<proteinExistence type="predicted"/>
<dbReference type="PANTHER" id="PTHR35116:SF2">
    <property type="entry name" value="ATP-DEPENDENT HELICASE FAMILY PROTEIN-RELATED"/>
    <property type="match status" value="1"/>
</dbReference>
<protein>
    <submittedName>
        <fullName evidence="3">Uncharacterized protein</fullName>
    </submittedName>
</protein>
<dbReference type="EMBL" id="SZYD01000007">
    <property type="protein sequence ID" value="KAD5803452.1"/>
    <property type="molecule type" value="Genomic_DNA"/>
</dbReference>
<dbReference type="Proteomes" id="UP000326396">
    <property type="component" value="Linkage Group LG15"/>
</dbReference>
<evidence type="ECO:0000313" key="4">
    <source>
        <dbReference type="Proteomes" id="UP000326396"/>
    </source>
</evidence>
<feature type="compositionally biased region" description="Low complexity" evidence="2">
    <location>
        <begin position="43"/>
        <end position="53"/>
    </location>
</feature>
<dbReference type="AlphaFoldDB" id="A0A5N6P2R5"/>
<dbReference type="Gene3D" id="6.10.250.1310">
    <property type="match status" value="1"/>
</dbReference>
<dbReference type="PANTHER" id="PTHR35116">
    <property type="entry name" value="HELICASE PROTEIN MOM1"/>
    <property type="match status" value="1"/>
</dbReference>
<feature type="region of interest" description="Disordered" evidence="2">
    <location>
        <begin position="25"/>
        <end position="187"/>
    </location>
</feature>
<feature type="compositionally biased region" description="Basic and acidic residues" evidence="2">
    <location>
        <begin position="104"/>
        <end position="127"/>
    </location>
</feature>
<gene>
    <name evidence="3" type="ORF">E3N88_14812</name>
</gene>
<keyword evidence="4" id="KW-1185">Reference proteome</keyword>
<evidence type="ECO:0000256" key="1">
    <source>
        <dbReference type="SAM" id="Coils"/>
    </source>
</evidence>
<organism evidence="3 4">
    <name type="scientific">Mikania micrantha</name>
    <name type="common">bitter vine</name>
    <dbReference type="NCBI Taxonomy" id="192012"/>
    <lineage>
        <taxon>Eukaryota</taxon>
        <taxon>Viridiplantae</taxon>
        <taxon>Streptophyta</taxon>
        <taxon>Embryophyta</taxon>
        <taxon>Tracheophyta</taxon>
        <taxon>Spermatophyta</taxon>
        <taxon>Magnoliopsida</taxon>
        <taxon>eudicotyledons</taxon>
        <taxon>Gunneridae</taxon>
        <taxon>Pentapetalae</taxon>
        <taxon>asterids</taxon>
        <taxon>campanulids</taxon>
        <taxon>Asterales</taxon>
        <taxon>Asteraceae</taxon>
        <taxon>Asteroideae</taxon>
        <taxon>Heliantheae alliance</taxon>
        <taxon>Eupatorieae</taxon>
        <taxon>Mikania</taxon>
    </lineage>
</organism>
<feature type="coiled-coil region" evidence="1">
    <location>
        <begin position="287"/>
        <end position="346"/>
    </location>
</feature>
<dbReference type="InterPro" id="IPR039322">
    <property type="entry name" value="MOM1"/>
</dbReference>
<accession>A0A5N6P2R5</accession>
<feature type="compositionally biased region" description="Basic and acidic residues" evidence="2">
    <location>
        <begin position="162"/>
        <end position="185"/>
    </location>
</feature>
<dbReference type="OrthoDB" id="885191at2759"/>
<evidence type="ECO:0000313" key="3">
    <source>
        <dbReference type="EMBL" id="KAD5803452.1"/>
    </source>
</evidence>
<comment type="caution">
    <text evidence="3">The sequence shown here is derived from an EMBL/GenBank/DDBJ whole genome shotgun (WGS) entry which is preliminary data.</text>
</comment>
<reference evidence="3 4" key="1">
    <citation type="submission" date="2019-05" db="EMBL/GenBank/DDBJ databases">
        <title>Mikania micrantha, genome provides insights into the molecular mechanism of rapid growth.</title>
        <authorList>
            <person name="Liu B."/>
        </authorList>
    </citation>
    <scope>NUCLEOTIDE SEQUENCE [LARGE SCALE GENOMIC DNA]</scope>
    <source>
        <strain evidence="3">NLD-2019</strain>
        <tissue evidence="3">Leaf</tissue>
    </source>
</reference>
<dbReference type="GO" id="GO:0031507">
    <property type="term" value="P:heterochromatin formation"/>
    <property type="evidence" value="ECO:0007669"/>
    <property type="project" value="InterPro"/>
</dbReference>